<accession>A0ABV8X220</accession>
<comment type="caution">
    <text evidence="1">The sequence shown here is derived from an EMBL/GenBank/DDBJ whole genome shotgun (WGS) entry which is preliminary data.</text>
</comment>
<dbReference type="InterPro" id="IPR036746">
    <property type="entry name" value="TT1725-like_sf"/>
</dbReference>
<dbReference type="Proteomes" id="UP001595817">
    <property type="component" value="Unassembled WGS sequence"/>
</dbReference>
<sequence>MICYAECEFFIPDVHSLKEKRSILKRMTTRAKQQYNASVAEVDHQDVWQRSCIAIVSVASSSEAAEREVERVISFLESHSEWERTSTMKQFL</sequence>
<evidence type="ECO:0000313" key="2">
    <source>
        <dbReference type="Proteomes" id="UP001595817"/>
    </source>
</evidence>
<dbReference type="Pfam" id="PF04456">
    <property type="entry name" value="DUF503"/>
    <property type="match status" value="1"/>
</dbReference>
<organism evidence="1 2">
    <name type="scientific">Chungangia koreensis</name>
    <dbReference type="NCBI Taxonomy" id="752657"/>
    <lineage>
        <taxon>Bacteria</taxon>
        <taxon>Bacillati</taxon>
        <taxon>Bacillota</taxon>
        <taxon>Bacilli</taxon>
        <taxon>Lactobacillales</taxon>
        <taxon>Chungangia</taxon>
    </lineage>
</organism>
<dbReference type="PANTHER" id="PTHR36441">
    <property type="entry name" value="HYPOTHETICAL CYTOSOLIC PROTEIN"/>
    <property type="match status" value="1"/>
</dbReference>
<keyword evidence="2" id="KW-1185">Reference proteome</keyword>
<proteinExistence type="predicted"/>
<protein>
    <submittedName>
        <fullName evidence="1">DUF503 domain-containing protein</fullName>
    </submittedName>
</protein>
<dbReference type="InterPro" id="IPR007546">
    <property type="entry name" value="DUF503"/>
</dbReference>
<name>A0ABV8X220_9LACT</name>
<evidence type="ECO:0000313" key="1">
    <source>
        <dbReference type="EMBL" id="MFC4409174.1"/>
    </source>
</evidence>
<reference evidence="2" key="1">
    <citation type="journal article" date="2019" name="Int. J. Syst. Evol. Microbiol.">
        <title>The Global Catalogue of Microorganisms (GCM) 10K type strain sequencing project: providing services to taxonomists for standard genome sequencing and annotation.</title>
        <authorList>
            <consortium name="The Broad Institute Genomics Platform"/>
            <consortium name="The Broad Institute Genome Sequencing Center for Infectious Disease"/>
            <person name="Wu L."/>
            <person name="Ma J."/>
        </authorList>
    </citation>
    <scope>NUCLEOTIDE SEQUENCE [LARGE SCALE GENOMIC DNA]</scope>
    <source>
        <strain evidence="2">CCUG 59778</strain>
    </source>
</reference>
<dbReference type="RefSeq" id="WP_378151652.1">
    <property type="nucleotide sequence ID" value="NZ_JBHSEC010000002.1"/>
</dbReference>
<dbReference type="EMBL" id="JBHSEC010000002">
    <property type="protein sequence ID" value="MFC4409174.1"/>
    <property type="molecule type" value="Genomic_DNA"/>
</dbReference>
<dbReference type="PANTHER" id="PTHR36441:SF1">
    <property type="entry name" value="DUF503 DOMAIN-CONTAINING PROTEIN"/>
    <property type="match status" value="1"/>
</dbReference>
<dbReference type="SUPFAM" id="SSF103007">
    <property type="entry name" value="Hypothetical protein TT1725"/>
    <property type="match status" value="1"/>
</dbReference>
<dbReference type="Gene3D" id="3.30.70.1120">
    <property type="entry name" value="TT1725-like"/>
    <property type="match status" value="1"/>
</dbReference>
<gene>
    <name evidence="1" type="ORF">ACFOZY_01855</name>
</gene>